<feature type="transmembrane region" description="Helical" evidence="2">
    <location>
        <begin position="175"/>
        <end position="195"/>
    </location>
</feature>
<feature type="transmembrane region" description="Helical" evidence="2">
    <location>
        <begin position="327"/>
        <end position="347"/>
    </location>
</feature>
<dbReference type="InterPro" id="IPR011623">
    <property type="entry name" value="7TMR_DISM_rcpt_extracell_dom1"/>
</dbReference>
<feature type="chain" id="PRO_5021846906" evidence="3">
    <location>
        <begin position="23"/>
        <end position="570"/>
    </location>
</feature>
<dbReference type="PANTHER" id="PTHR46663:SF2">
    <property type="entry name" value="GGDEF DOMAIN-CONTAINING PROTEIN"/>
    <property type="match status" value="1"/>
</dbReference>
<feature type="transmembrane region" description="Helical" evidence="2">
    <location>
        <begin position="300"/>
        <end position="320"/>
    </location>
</feature>
<dbReference type="Pfam" id="PF00990">
    <property type="entry name" value="GGDEF"/>
    <property type="match status" value="1"/>
</dbReference>
<dbReference type="OrthoDB" id="6013067at2"/>
<dbReference type="Pfam" id="PF07695">
    <property type="entry name" value="7TMR-DISM_7TM"/>
    <property type="match status" value="1"/>
</dbReference>
<dbReference type="PROSITE" id="PS50887">
    <property type="entry name" value="GGDEF"/>
    <property type="match status" value="1"/>
</dbReference>
<feature type="domain" description="GGDEF" evidence="4">
    <location>
        <begin position="424"/>
        <end position="555"/>
    </location>
</feature>
<evidence type="ECO:0000256" key="1">
    <source>
        <dbReference type="SAM" id="MobiDB-lite"/>
    </source>
</evidence>
<dbReference type="SMART" id="SM00267">
    <property type="entry name" value="GGDEF"/>
    <property type="match status" value="1"/>
</dbReference>
<feature type="signal peptide" evidence="3">
    <location>
        <begin position="1"/>
        <end position="22"/>
    </location>
</feature>
<protein>
    <submittedName>
        <fullName evidence="5">Diguanylate cyclase</fullName>
    </submittedName>
</protein>
<dbReference type="RefSeq" id="WP_141622115.1">
    <property type="nucleotide sequence ID" value="NZ_CP041242.1"/>
</dbReference>
<dbReference type="KEGG" id="lyj:FKV23_00570"/>
<evidence type="ECO:0000313" key="6">
    <source>
        <dbReference type="Proteomes" id="UP000317199"/>
    </source>
</evidence>
<feature type="transmembrane region" description="Helical" evidence="2">
    <location>
        <begin position="271"/>
        <end position="288"/>
    </location>
</feature>
<feature type="region of interest" description="Disordered" evidence="1">
    <location>
        <begin position="549"/>
        <end position="570"/>
    </location>
</feature>
<dbReference type="InterPro" id="IPR052163">
    <property type="entry name" value="DGC-Regulatory_Protein"/>
</dbReference>
<keyword evidence="2" id="KW-1133">Transmembrane helix</keyword>
<dbReference type="NCBIfam" id="TIGR00254">
    <property type="entry name" value="GGDEF"/>
    <property type="match status" value="1"/>
</dbReference>
<dbReference type="AlphaFoldDB" id="A0A514BN23"/>
<evidence type="ECO:0000256" key="2">
    <source>
        <dbReference type="SAM" id="Phobius"/>
    </source>
</evidence>
<organism evidence="5 6">
    <name type="scientific">Marilutibacter alkalisoli</name>
    <dbReference type="NCBI Taxonomy" id="2591633"/>
    <lineage>
        <taxon>Bacteria</taxon>
        <taxon>Pseudomonadati</taxon>
        <taxon>Pseudomonadota</taxon>
        <taxon>Gammaproteobacteria</taxon>
        <taxon>Lysobacterales</taxon>
        <taxon>Lysobacteraceae</taxon>
        <taxon>Marilutibacter</taxon>
    </lineage>
</organism>
<dbReference type="PANTHER" id="PTHR46663">
    <property type="entry name" value="DIGUANYLATE CYCLASE DGCT-RELATED"/>
    <property type="match status" value="1"/>
</dbReference>
<dbReference type="InterPro" id="IPR043128">
    <property type="entry name" value="Rev_trsase/Diguanyl_cyclase"/>
</dbReference>
<dbReference type="InterPro" id="IPR029787">
    <property type="entry name" value="Nucleotide_cyclase"/>
</dbReference>
<sequence>MRIVLALLLAFAAVGSVLPACAQAQPAPVLKVELLLTEQALAMPPARAPVQQRALAEGDAPARILLPRREAGYWLRLTSTGSLEPGSRQVLVLRGAQNLGVVTFHPPSAPPVTVGQGVHGESALLRRGWQLPLPNGWPAAAVAYLHVEGHAGQAVRIGFTHADELILRERADARLATAAVTVLVLVAIFMFGLWLALRDLLYLSFAAYLACASAYSLLLSGDAAEIRALAWMATDSMLARHAFGTLAITLQLVFAARFLELGRLLPRASRTISAMVWLFFGLLAVLLVGREHVIGWYPRVVQMLLLVLMPVGIVVAILAWRKGAAHAGYFLLGWTPLLAVVALMSGHQLGLVDAPWVERVLPLCAVLQSGVLALALGQHAANRHRITLLARQSNERDTITGALNRQALERMLAAWSQMGHLGSSGYAVLLIDLDNFKEVNNRHGYVVGDTVMQHVYTRLHGLVRPDDTVARMESDLFAVVSECSRGDGERLAQRVVDGFQQRPFTIDGQDIAVSVSIGLAMSRRGEDVDALLRRAGEALAGVRIAGPGSIGVSSGPESGGSRRRPGVAAG</sequence>
<feature type="compositionally biased region" description="Basic residues" evidence="1">
    <location>
        <begin position="561"/>
        <end position="570"/>
    </location>
</feature>
<dbReference type="InterPro" id="IPR000160">
    <property type="entry name" value="GGDEF_dom"/>
</dbReference>
<dbReference type="CDD" id="cd01949">
    <property type="entry name" value="GGDEF"/>
    <property type="match status" value="1"/>
</dbReference>
<gene>
    <name evidence="5" type="ORF">FKV23_00570</name>
</gene>
<dbReference type="SUPFAM" id="SSF55073">
    <property type="entry name" value="Nucleotide cyclase"/>
    <property type="match status" value="1"/>
</dbReference>
<keyword evidence="2" id="KW-0472">Membrane</keyword>
<keyword evidence="3" id="KW-0732">Signal</keyword>
<keyword evidence="2" id="KW-0812">Transmembrane</keyword>
<accession>A0A514BN23</accession>
<dbReference type="Proteomes" id="UP000317199">
    <property type="component" value="Chromosome"/>
</dbReference>
<evidence type="ECO:0000259" key="4">
    <source>
        <dbReference type="PROSITE" id="PS50887"/>
    </source>
</evidence>
<keyword evidence="6" id="KW-1185">Reference proteome</keyword>
<feature type="transmembrane region" description="Helical" evidence="2">
    <location>
        <begin position="359"/>
        <end position="377"/>
    </location>
</feature>
<feature type="transmembrane region" description="Helical" evidence="2">
    <location>
        <begin position="200"/>
        <end position="218"/>
    </location>
</feature>
<evidence type="ECO:0000313" key="5">
    <source>
        <dbReference type="EMBL" id="QDH68772.1"/>
    </source>
</evidence>
<reference evidence="5 6" key="1">
    <citation type="submission" date="2019-06" db="EMBL/GenBank/DDBJ databases">
        <title>Lysobacter alkalisoli sp. nov. isolated from saline-alkali soil.</title>
        <authorList>
            <person name="Sun J.-Q."/>
            <person name="Xu L."/>
        </authorList>
    </citation>
    <scope>NUCLEOTIDE SEQUENCE [LARGE SCALE GENOMIC DNA]</scope>
    <source>
        <strain evidence="5 6">SJ-36</strain>
    </source>
</reference>
<name>A0A514BN23_9GAMM</name>
<feature type="transmembrane region" description="Helical" evidence="2">
    <location>
        <begin position="238"/>
        <end position="259"/>
    </location>
</feature>
<dbReference type="Gene3D" id="3.30.70.270">
    <property type="match status" value="1"/>
</dbReference>
<evidence type="ECO:0000256" key="3">
    <source>
        <dbReference type="SAM" id="SignalP"/>
    </source>
</evidence>
<dbReference type="EMBL" id="CP041242">
    <property type="protein sequence ID" value="QDH68772.1"/>
    <property type="molecule type" value="Genomic_DNA"/>
</dbReference>
<proteinExistence type="predicted"/>